<evidence type="ECO:0000313" key="2">
    <source>
        <dbReference type="Proteomes" id="UP000053235"/>
    </source>
</evidence>
<organism evidence="1 2">
    <name type="scientific">Roseibium alexandrii</name>
    <dbReference type="NCBI Taxonomy" id="388408"/>
    <lineage>
        <taxon>Bacteria</taxon>
        <taxon>Pseudomonadati</taxon>
        <taxon>Pseudomonadota</taxon>
        <taxon>Alphaproteobacteria</taxon>
        <taxon>Hyphomicrobiales</taxon>
        <taxon>Stappiaceae</taxon>
        <taxon>Roseibium</taxon>
    </lineage>
</organism>
<gene>
    <name evidence="1" type="ORF">LAX5112_03060</name>
</gene>
<reference evidence="2" key="1">
    <citation type="submission" date="2015-07" db="EMBL/GenBank/DDBJ databases">
        <authorList>
            <person name="Rodrigo-Torres Lidia"/>
            <person name="Arahal R.David."/>
        </authorList>
    </citation>
    <scope>NUCLEOTIDE SEQUENCE [LARGE SCALE GENOMIC DNA]</scope>
    <source>
        <strain evidence="2">CECT 5112</strain>
    </source>
</reference>
<evidence type="ECO:0000313" key="1">
    <source>
        <dbReference type="EMBL" id="CTQ72115.1"/>
    </source>
</evidence>
<accession>A0A0M7AAE5</accession>
<dbReference type="AlphaFoldDB" id="A0A0M7AAE5"/>
<dbReference type="EMBL" id="CXWD01000011">
    <property type="protein sequence ID" value="CTQ72115.1"/>
    <property type="molecule type" value="Genomic_DNA"/>
</dbReference>
<dbReference type="STRING" id="388408.LAX5112_03060"/>
<dbReference type="Proteomes" id="UP000053235">
    <property type="component" value="Unassembled WGS sequence"/>
</dbReference>
<proteinExistence type="predicted"/>
<keyword evidence="2" id="KW-1185">Reference proteome</keyword>
<sequence length="58" mass="6272">MPFLLSCPDLIRASKPPALRSDNGAGRDRTEWITGSSPVMTCEDIAVLAVQPFVTIQV</sequence>
<protein>
    <submittedName>
        <fullName evidence="1">Uncharacterized protein</fullName>
    </submittedName>
</protein>
<name>A0A0M7AAE5_9HYPH</name>